<dbReference type="PANTHER" id="PTHR36115">
    <property type="entry name" value="PROLINE-RICH ANTIGEN HOMOLOG-RELATED"/>
    <property type="match status" value="1"/>
</dbReference>
<name>A0ABW8TJ43_9CLOT</name>
<dbReference type="EMBL" id="JBJIAA010000018">
    <property type="protein sequence ID" value="MFL0252588.1"/>
    <property type="molecule type" value="Genomic_DNA"/>
</dbReference>
<keyword evidence="3 6" id="KW-0812">Transmembrane</keyword>
<evidence type="ECO:0000256" key="1">
    <source>
        <dbReference type="ARBA" id="ARBA00004651"/>
    </source>
</evidence>
<dbReference type="InterPro" id="IPR026870">
    <property type="entry name" value="Zinc_ribbon_dom"/>
</dbReference>
<dbReference type="PANTHER" id="PTHR36115:SF9">
    <property type="entry name" value="LMO1584 PROTEIN"/>
    <property type="match status" value="1"/>
</dbReference>
<protein>
    <submittedName>
        <fullName evidence="9">RDD family protein</fullName>
    </submittedName>
</protein>
<reference evidence="9 10" key="1">
    <citation type="submission" date="2024-11" db="EMBL/GenBank/DDBJ databases">
        <authorList>
            <person name="Heng Y.C."/>
            <person name="Lim A.C.H."/>
            <person name="Lee J.K.Y."/>
            <person name="Kittelmann S."/>
        </authorList>
    </citation>
    <scope>NUCLEOTIDE SEQUENCE [LARGE SCALE GENOMIC DNA]</scope>
    <source>
        <strain evidence="9 10">WILCCON 0114</strain>
    </source>
</reference>
<dbReference type="RefSeq" id="WP_406789243.1">
    <property type="nucleotide sequence ID" value="NZ_JBJIAA010000018.1"/>
</dbReference>
<feature type="domain" description="RDD" evidence="7">
    <location>
        <begin position="43"/>
        <end position="214"/>
    </location>
</feature>
<gene>
    <name evidence="9" type="ORF">ACJDT4_19425</name>
</gene>
<organism evidence="9 10">
    <name type="scientific">Clostridium neuense</name>
    <dbReference type="NCBI Taxonomy" id="1728934"/>
    <lineage>
        <taxon>Bacteria</taxon>
        <taxon>Bacillati</taxon>
        <taxon>Bacillota</taxon>
        <taxon>Clostridia</taxon>
        <taxon>Eubacteriales</taxon>
        <taxon>Clostridiaceae</taxon>
        <taxon>Clostridium</taxon>
    </lineage>
</organism>
<feature type="transmembrane region" description="Helical" evidence="6">
    <location>
        <begin position="146"/>
        <end position="164"/>
    </location>
</feature>
<evidence type="ECO:0000256" key="4">
    <source>
        <dbReference type="ARBA" id="ARBA00022989"/>
    </source>
</evidence>
<feature type="domain" description="Zinc-ribbon" evidence="8">
    <location>
        <begin position="2"/>
        <end position="24"/>
    </location>
</feature>
<sequence>MYCPTCGSENPEGAKVCEKCGASLTEDNNIGNSTISDEYEVEYAGLFKRFLAYVVDGIILAIIGAIVGKIVGYSSFTAMLNAATGKAIDVNAFRTYYTIVLIIGIAYYVLLESSPKQGSLGKMLLGIKITNENGGRISIVTALERYVILGVFGIISSVLSIIQGPPKVSTTGVGAAAFSSSTILAFVSLVYYIIILITMLSSQYKQGLHDKLAKTYVVSK</sequence>
<dbReference type="Pfam" id="PF13240">
    <property type="entry name" value="Zn_Ribbon_1"/>
    <property type="match status" value="1"/>
</dbReference>
<keyword evidence="10" id="KW-1185">Reference proteome</keyword>
<dbReference type="InterPro" id="IPR010432">
    <property type="entry name" value="RDD"/>
</dbReference>
<dbReference type="InterPro" id="IPR051791">
    <property type="entry name" value="Pra-immunoreactive"/>
</dbReference>
<evidence type="ECO:0000256" key="5">
    <source>
        <dbReference type="ARBA" id="ARBA00023136"/>
    </source>
</evidence>
<evidence type="ECO:0000259" key="8">
    <source>
        <dbReference type="Pfam" id="PF13240"/>
    </source>
</evidence>
<feature type="transmembrane region" description="Helical" evidence="6">
    <location>
        <begin position="50"/>
        <end position="73"/>
    </location>
</feature>
<comment type="caution">
    <text evidence="9">The sequence shown here is derived from an EMBL/GenBank/DDBJ whole genome shotgun (WGS) entry which is preliminary data.</text>
</comment>
<evidence type="ECO:0000256" key="2">
    <source>
        <dbReference type="ARBA" id="ARBA00022475"/>
    </source>
</evidence>
<evidence type="ECO:0000256" key="3">
    <source>
        <dbReference type="ARBA" id="ARBA00022692"/>
    </source>
</evidence>
<comment type="subcellular location">
    <subcellularLocation>
        <location evidence="1">Cell membrane</location>
        <topology evidence="1">Multi-pass membrane protein</topology>
    </subcellularLocation>
</comment>
<evidence type="ECO:0000313" key="10">
    <source>
        <dbReference type="Proteomes" id="UP001623592"/>
    </source>
</evidence>
<keyword evidence="5 6" id="KW-0472">Membrane</keyword>
<feature type="transmembrane region" description="Helical" evidence="6">
    <location>
        <begin position="176"/>
        <end position="200"/>
    </location>
</feature>
<proteinExistence type="predicted"/>
<dbReference type="Proteomes" id="UP001623592">
    <property type="component" value="Unassembled WGS sequence"/>
</dbReference>
<keyword evidence="2" id="KW-1003">Cell membrane</keyword>
<evidence type="ECO:0000259" key="7">
    <source>
        <dbReference type="Pfam" id="PF06271"/>
    </source>
</evidence>
<accession>A0ABW8TJ43</accession>
<dbReference type="Pfam" id="PF06271">
    <property type="entry name" value="RDD"/>
    <property type="match status" value="1"/>
</dbReference>
<evidence type="ECO:0000313" key="9">
    <source>
        <dbReference type="EMBL" id="MFL0252588.1"/>
    </source>
</evidence>
<keyword evidence="4 6" id="KW-1133">Transmembrane helix</keyword>
<evidence type="ECO:0000256" key="6">
    <source>
        <dbReference type="SAM" id="Phobius"/>
    </source>
</evidence>
<feature type="transmembrane region" description="Helical" evidence="6">
    <location>
        <begin position="93"/>
        <end position="111"/>
    </location>
</feature>